<gene>
    <name evidence="1" type="ORF">ACFQKB_17345</name>
</gene>
<dbReference type="PANTHER" id="PTHR39337">
    <property type="entry name" value="BLR5642 PROTEIN"/>
    <property type="match status" value="1"/>
</dbReference>
<dbReference type="Proteomes" id="UP001596380">
    <property type="component" value="Unassembled WGS sequence"/>
</dbReference>
<evidence type="ECO:0000313" key="2">
    <source>
        <dbReference type="Proteomes" id="UP001596380"/>
    </source>
</evidence>
<dbReference type="Pfam" id="PF04343">
    <property type="entry name" value="DUF488"/>
    <property type="match status" value="1"/>
</dbReference>
<keyword evidence="2" id="KW-1185">Reference proteome</keyword>
<dbReference type="PANTHER" id="PTHR39337:SF1">
    <property type="entry name" value="BLR5642 PROTEIN"/>
    <property type="match status" value="1"/>
</dbReference>
<reference evidence="2" key="1">
    <citation type="journal article" date="2019" name="Int. J. Syst. Evol. Microbiol.">
        <title>The Global Catalogue of Microorganisms (GCM) 10K type strain sequencing project: providing services to taxonomists for standard genome sequencing and annotation.</title>
        <authorList>
            <consortium name="The Broad Institute Genomics Platform"/>
            <consortium name="The Broad Institute Genome Sequencing Center for Infectious Disease"/>
            <person name="Wu L."/>
            <person name="Ma J."/>
        </authorList>
    </citation>
    <scope>NUCLEOTIDE SEQUENCE [LARGE SCALE GENOMIC DNA]</scope>
    <source>
        <strain evidence="2">JCM 3369</strain>
    </source>
</reference>
<organism evidence="1 2">
    <name type="scientific">Actinomadura yumaensis</name>
    <dbReference type="NCBI Taxonomy" id="111807"/>
    <lineage>
        <taxon>Bacteria</taxon>
        <taxon>Bacillati</taxon>
        <taxon>Actinomycetota</taxon>
        <taxon>Actinomycetes</taxon>
        <taxon>Streptosporangiales</taxon>
        <taxon>Thermomonosporaceae</taxon>
        <taxon>Actinomadura</taxon>
    </lineage>
</organism>
<proteinExistence type="predicted"/>
<accession>A0ABW2CKU0</accession>
<dbReference type="RefSeq" id="WP_160822932.1">
    <property type="nucleotide sequence ID" value="NZ_JBHSXE010000001.1"/>
</dbReference>
<protein>
    <submittedName>
        <fullName evidence="1">DUF488 family protein</fullName>
    </submittedName>
</protein>
<evidence type="ECO:0000313" key="1">
    <source>
        <dbReference type="EMBL" id="MFC6881531.1"/>
    </source>
</evidence>
<comment type="caution">
    <text evidence="1">The sequence shown here is derived from an EMBL/GenBank/DDBJ whole genome shotgun (WGS) entry which is preliminary data.</text>
</comment>
<dbReference type="EMBL" id="JBHSXS010000008">
    <property type="protein sequence ID" value="MFC6881531.1"/>
    <property type="molecule type" value="Genomic_DNA"/>
</dbReference>
<sequence length="145" mass="16887">MKLYTIGFTKKSAERFFGLLCEVEVATLVDVRLNNVSQLAGFAKRDDLKYFLSEICGINYIHRVDLAPTQPMLDDYKKHGVSWTAYEDRFLELMKRRRVEDTVPQELLDNAVLLCSEDKAHQCHRRLVAEYLAQHWDDVTIQHLG</sequence>
<dbReference type="InterPro" id="IPR007438">
    <property type="entry name" value="DUF488"/>
</dbReference>
<name>A0ABW2CKU0_9ACTN</name>